<gene>
    <name evidence="16" type="ORF">TGDOM2_294270</name>
</gene>
<organism evidence="16 17">
    <name type="scientific">Toxoplasma gondii GAB2-2007-GAL-DOM2</name>
    <dbReference type="NCBI Taxonomy" id="1130820"/>
    <lineage>
        <taxon>Eukaryota</taxon>
        <taxon>Sar</taxon>
        <taxon>Alveolata</taxon>
        <taxon>Apicomplexa</taxon>
        <taxon>Conoidasida</taxon>
        <taxon>Coccidia</taxon>
        <taxon>Eucoccidiorida</taxon>
        <taxon>Eimeriorina</taxon>
        <taxon>Sarcocystidae</taxon>
        <taxon>Toxoplasma</taxon>
    </lineage>
</organism>
<dbReference type="CDD" id="cd02440">
    <property type="entry name" value="AdoMet_MTases"/>
    <property type="match status" value="1"/>
</dbReference>
<dbReference type="Pfam" id="PF22528">
    <property type="entry name" value="PRMT_C"/>
    <property type="match status" value="1"/>
</dbReference>
<evidence type="ECO:0000313" key="17">
    <source>
        <dbReference type="Proteomes" id="UP000028837"/>
    </source>
</evidence>
<dbReference type="EMBL" id="AHZU02001477">
    <property type="protein sequence ID" value="KFG31963.1"/>
    <property type="molecule type" value="Genomic_DNA"/>
</dbReference>
<name>A0A086JIJ5_TOXGO</name>
<evidence type="ECO:0000256" key="2">
    <source>
        <dbReference type="ARBA" id="ARBA00004496"/>
    </source>
</evidence>
<evidence type="ECO:0000256" key="11">
    <source>
        <dbReference type="ARBA" id="ARBA00023242"/>
    </source>
</evidence>
<keyword evidence="11" id="KW-0539">Nucleus</keyword>
<dbReference type="VEuPathDB" id="ToxoDB:TGDOM2_294270"/>
<evidence type="ECO:0000256" key="9">
    <source>
        <dbReference type="ARBA" id="ARBA00023015"/>
    </source>
</evidence>
<dbReference type="InterPro" id="IPR055135">
    <property type="entry name" value="PRMT_dom"/>
</dbReference>
<feature type="region of interest" description="Disordered" evidence="14">
    <location>
        <begin position="181"/>
        <end position="202"/>
    </location>
</feature>
<dbReference type="PROSITE" id="PS51678">
    <property type="entry name" value="SAM_MT_PRMT"/>
    <property type="match status" value="1"/>
</dbReference>
<protein>
    <recommendedName>
        <fullName evidence="3">type I protein arginine methyltransferase</fullName>
        <ecNumber evidence="3">2.1.1.319</ecNumber>
    </recommendedName>
</protein>
<evidence type="ECO:0000256" key="3">
    <source>
        <dbReference type="ARBA" id="ARBA00011925"/>
    </source>
</evidence>
<feature type="region of interest" description="Disordered" evidence="14">
    <location>
        <begin position="615"/>
        <end position="637"/>
    </location>
</feature>
<dbReference type="OrthoDB" id="7848332at2759"/>
<dbReference type="GO" id="GO:0035242">
    <property type="term" value="F:protein-arginine omega-N asymmetric methyltransferase activity"/>
    <property type="evidence" value="ECO:0007669"/>
    <property type="project" value="UniProtKB-EC"/>
</dbReference>
<dbReference type="GO" id="GO:0005737">
    <property type="term" value="C:cytoplasm"/>
    <property type="evidence" value="ECO:0007669"/>
    <property type="project" value="UniProtKB-SubCell"/>
</dbReference>
<evidence type="ECO:0000256" key="4">
    <source>
        <dbReference type="ARBA" id="ARBA00022490"/>
    </source>
</evidence>
<dbReference type="GO" id="GO:0005634">
    <property type="term" value="C:nucleus"/>
    <property type="evidence" value="ECO:0007669"/>
    <property type="project" value="UniProtKB-SubCell"/>
</dbReference>
<dbReference type="Gene3D" id="3.40.50.150">
    <property type="entry name" value="Vaccinia Virus protein VP39"/>
    <property type="match status" value="1"/>
</dbReference>
<keyword evidence="4" id="KW-0963">Cytoplasm</keyword>
<feature type="domain" description="Protein arginine N-methyltransferase" evidence="15">
    <location>
        <begin position="358"/>
        <end position="524"/>
    </location>
</feature>
<evidence type="ECO:0000256" key="10">
    <source>
        <dbReference type="ARBA" id="ARBA00023163"/>
    </source>
</evidence>
<accession>A0A086JIJ5</accession>
<evidence type="ECO:0000256" key="7">
    <source>
        <dbReference type="ARBA" id="ARBA00022691"/>
    </source>
</evidence>
<comment type="subcellular location">
    <subcellularLocation>
        <location evidence="2">Cytoplasm</location>
    </subcellularLocation>
    <subcellularLocation>
        <location evidence="1">Nucleus</location>
    </subcellularLocation>
</comment>
<dbReference type="FunFam" id="3.40.50.150:FF:000052">
    <property type="entry name" value="Probable histone-arginine methyltransferase CARM1"/>
    <property type="match status" value="1"/>
</dbReference>
<sequence>MSPSNSSSAAQDAHRAAELPIDVGDVTSFCCTVFPFELDSMQFVRGAVHQMINNSRRFSGGQVRVDFLRAGGHPTVSFPLPPGEGKAEVPLAHVQRLSMKTALCCPLATDTTGGYSAVAAGRTGKLPGQNAKGISSGTDADAASEFDAVFGLEFKDEATANAFFTEWSRVRSPATLGAAEVSPASASAARTKEQRKRMGGHMGDMDASVVETYFQYYGKMANQMNMLQDTVRTTTYQRAIVENRADFEGKTVMDVGAGSGILSFFAAQAGAKKVYAVEASNMAATIALLCKGNPSLGSRIQIINKPLESIEDSEVPEKVDVLISEPIGTLLFNERMIETYLSARDRFLKPGGKMFPSKSSLYIAPFVDYVLHSDMMNKCNFWKQTQFCGVDLSNALEVAVVEQFRQPVVDYIDPSLLLAPPHQKEFDFTKISRESLEEITVDFSFTVNSPTLVHGVAGWFDVCFDGSEKVISFTTSPQSPPTHWFQTRVVLRHPLAVNPSQPVLGRMSMRGNKQQSYFVDVLLALQDCPVSTSAKNVDLKDPDYRYYTNPSHSYFPNCQQMGFQTTQMPASVPTENASSASFVSSSHSPCVSNVASEAGAPNSVAGCEEAREAVQGEKKKFSSPWSEHTGARAGRDEGSMSIDAGVVEANDEIHRVFSGR</sequence>
<dbReference type="PANTHER" id="PTHR11006">
    <property type="entry name" value="PROTEIN ARGININE N-METHYLTRANSFERASE"/>
    <property type="match status" value="1"/>
</dbReference>
<evidence type="ECO:0000256" key="1">
    <source>
        <dbReference type="ARBA" id="ARBA00004123"/>
    </source>
</evidence>
<evidence type="ECO:0000256" key="12">
    <source>
        <dbReference type="ARBA" id="ARBA00049086"/>
    </source>
</evidence>
<dbReference type="PANTHER" id="PTHR11006:SF10">
    <property type="entry name" value="HISTONE-ARGININE METHYLTRANSFERASE CARMER-RELATED"/>
    <property type="match status" value="1"/>
</dbReference>
<evidence type="ECO:0000259" key="15">
    <source>
        <dbReference type="Pfam" id="PF22528"/>
    </source>
</evidence>
<keyword evidence="10" id="KW-0804">Transcription</keyword>
<evidence type="ECO:0000256" key="5">
    <source>
        <dbReference type="ARBA" id="ARBA00022603"/>
    </source>
</evidence>
<dbReference type="GO" id="GO:0032259">
    <property type="term" value="P:methylation"/>
    <property type="evidence" value="ECO:0007669"/>
    <property type="project" value="UniProtKB-KW"/>
</dbReference>
<keyword evidence="7 13" id="KW-0949">S-adenosyl-L-methionine</keyword>
<evidence type="ECO:0000256" key="13">
    <source>
        <dbReference type="PROSITE-ProRule" id="PRU01015"/>
    </source>
</evidence>
<dbReference type="GO" id="GO:0070611">
    <property type="term" value="F:histone H3R2 methyltransferase activity"/>
    <property type="evidence" value="ECO:0007669"/>
    <property type="project" value="TreeGrafter"/>
</dbReference>
<dbReference type="Pfam" id="PF06325">
    <property type="entry name" value="PrmA"/>
    <property type="match status" value="1"/>
</dbReference>
<keyword evidence="9" id="KW-0805">Transcription regulation</keyword>
<dbReference type="AlphaFoldDB" id="A0A086JIJ5"/>
<dbReference type="SUPFAM" id="SSF53335">
    <property type="entry name" value="S-adenosyl-L-methionine-dependent methyltransferases"/>
    <property type="match status" value="1"/>
</dbReference>
<dbReference type="InterPro" id="IPR029063">
    <property type="entry name" value="SAM-dependent_MTases_sf"/>
</dbReference>
<comment type="catalytic activity">
    <reaction evidence="12">
        <text>L-arginyl-[protein] + 2 S-adenosyl-L-methionine = N(omega),N(omega)-dimethyl-L-arginyl-[protein] + 2 S-adenosyl-L-homocysteine + 2 H(+)</text>
        <dbReference type="Rhea" id="RHEA:48096"/>
        <dbReference type="Rhea" id="RHEA-COMP:10532"/>
        <dbReference type="Rhea" id="RHEA-COMP:11991"/>
        <dbReference type="ChEBI" id="CHEBI:15378"/>
        <dbReference type="ChEBI" id="CHEBI:29965"/>
        <dbReference type="ChEBI" id="CHEBI:57856"/>
        <dbReference type="ChEBI" id="CHEBI:59789"/>
        <dbReference type="ChEBI" id="CHEBI:61897"/>
        <dbReference type="EC" id="2.1.1.319"/>
    </reaction>
</comment>
<dbReference type="InterPro" id="IPR025799">
    <property type="entry name" value="Arg_MeTrfase"/>
</dbReference>
<evidence type="ECO:0000256" key="8">
    <source>
        <dbReference type="ARBA" id="ARBA00022853"/>
    </source>
</evidence>
<evidence type="ECO:0000256" key="14">
    <source>
        <dbReference type="SAM" id="MobiDB-lite"/>
    </source>
</evidence>
<dbReference type="EC" id="2.1.1.319" evidence="3"/>
<proteinExistence type="predicted"/>
<comment type="caution">
    <text evidence="16">The sequence shown here is derived from an EMBL/GenBank/DDBJ whole genome shotgun (WGS) entry which is preliminary data.</text>
</comment>
<keyword evidence="5 13" id="KW-0489">Methyltransferase</keyword>
<keyword evidence="8" id="KW-0156">Chromatin regulator</keyword>
<dbReference type="Gene3D" id="2.70.160.11">
    <property type="entry name" value="Hnrnp arginine n-methyltransferase1"/>
    <property type="match status" value="1"/>
</dbReference>
<reference evidence="16 17" key="1">
    <citation type="submission" date="2014-02" db="EMBL/GenBank/DDBJ databases">
        <authorList>
            <person name="Sibley D."/>
            <person name="Venepally P."/>
            <person name="Karamycheva S."/>
            <person name="Hadjithomas M."/>
            <person name="Khan A."/>
            <person name="Brunk B."/>
            <person name="Roos D."/>
            <person name="Caler E."/>
            <person name="Lorenzi H."/>
        </authorList>
    </citation>
    <scope>NUCLEOTIDE SEQUENCE [LARGE SCALE GENOMIC DNA]</scope>
    <source>
        <strain evidence="16 17">GAB2-2007-GAL-DOM2</strain>
    </source>
</reference>
<evidence type="ECO:0000313" key="16">
    <source>
        <dbReference type="EMBL" id="KFG31963.1"/>
    </source>
</evidence>
<evidence type="ECO:0000256" key="6">
    <source>
        <dbReference type="ARBA" id="ARBA00022679"/>
    </source>
</evidence>
<dbReference type="GO" id="GO:0035241">
    <property type="term" value="F:protein-arginine omega-N monomethyltransferase activity"/>
    <property type="evidence" value="ECO:0007669"/>
    <property type="project" value="UniProtKB-ARBA"/>
</dbReference>
<dbReference type="Proteomes" id="UP000028837">
    <property type="component" value="Unassembled WGS sequence"/>
</dbReference>
<keyword evidence="6 13" id="KW-0808">Transferase</keyword>